<keyword evidence="2" id="KW-0472">Membrane</keyword>
<feature type="region of interest" description="Disordered" evidence="1">
    <location>
        <begin position="216"/>
        <end position="362"/>
    </location>
</feature>
<keyword evidence="2" id="KW-0812">Transmembrane</keyword>
<evidence type="ECO:0000313" key="4">
    <source>
        <dbReference type="Proteomes" id="UP001189429"/>
    </source>
</evidence>
<sequence>MARPARARGCAPGVGARARAMPAPSDSSVRRLLCLGVLPLLLRRASAQCSSIVEPVTALEGAISAPDVLRDGTCAWMLMARGHNQYESLKLTNNGVRLIGSSRLLLCSPQIVYNINGEGHVQCHQPEVALYSALSPMPSEISITHVDHVMIVFPTDPENGTAVHISFEWVEAGFTMTFWPIAIVIGISLLGTCVSAALLYLMCFIRGRIRNRNSASGTLVAPRWPRRSGSRRRSDAPWRRWGPCPPARGRRKCRATKTMPSAACVWRPTSQTSRSAPCHASTFSTRTASTTGSRHASSRCAPARCASATRSRTSTATRRSRGSPRSRRRPWKDRRPRPWPWPTSPTTRTSHRRPKSGDTWSSRSEADSRMLALCAPVSALCVCLCLSHSLSLSFYVSGLFSLSRSSRSAHSGCLYRQVMFHFRCNPTSDVEHHVRTLCSMSFDACITSASLSAT</sequence>
<feature type="compositionally biased region" description="Low complexity" evidence="1">
    <location>
        <begin position="280"/>
        <end position="317"/>
    </location>
</feature>
<protein>
    <submittedName>
        <fullName evidence="3">Uncharacterized protein</fullName>
    </submittedName>
</protein>
<name>A0ABN9SV77_9DINO</name>
<gene>
    <name evidence="3" type="ORF">PCOR1329_LOCUS32905</name>
</gene>
<reference evidence="3" key="1">
    <citation type="submission" date="2023-10" db="EMBL/GenBank/DDBJ databases">
        <authorList>
            <person name="Chen Y."/>
            <person name="Shah S."/>
            <person name="Dougan E. K."/>
            <person name="Thang M."/>
            <person name="Chan C."/>
        </authorList>
    </citation>
    <scope>NUCLEOTIDE SEQUENCE [LARGE SCALE GENOMIC DNA]</scope>
</reference>
<feature type="transmembrane region" description="Helical" evidence="2">
    <location>
        <begin position="178"/>
        <end position="202"/>
    </location>
</feature>
<feature type="compositionally biased region" description="Basic residues" evidence="1">
    <location>
        <begin position="318"/>
        <end position="337"/>
    </location>
</feature>
<comment type="caution">
    <text evidence="3">The sequence shown here is derived from an EMBL/GenBank/DDBJ whole genome shotgun (WGS) entry which is preliminary data.</text>
</comment>
<proteinExistence type="predicted"/>
<evidence type="ECO:0000256" key="1">
    <source>
        <dbReference type="SAM" id="MobiDB-lite"/>
    </source>
</evidence>
<dbReference type="EMBL" id="CAUYUJ010013558">
    <property type="protein sequence ID" value="CAK0836420.1"/>
    <property type="molecule type" value="Genomic_DNA"/>
</dbReference>
<evidence type="ECO:0000313" key="3">
    <source>
        <dbReference type="EMBL" id="CAK0836420.1"/>
    </source>
</evidence>
<keyword evidence="2" id="KW-1133">Transmembrane helix</keyword>
<keyword evidence="4" id="KW-1185">Reference proteome</keyword>
<organism evidence="3 4">
    <name type="scientific">Prorocentrum cordatum</name>
    <dbReference type="NCBI Taxonomy" id="2364126"/>
    <lineage>
        <taxon>Eukaryota</taxon>
        <taxon>Sar</taxon>
        <taxon>Alveolata</taxon>
        <taxon>Dinophyceae</taxon>
        <taxon>Prorocentrales</taxon>
        <taxon>Prorocentraceae</taxon>
        <taxon>Prorocentrum</taxon>
    </lineage>
</organism>
<accession>A0ABN9SV77</accession>
<evidence type="ECO:0000256" key="2">
    <source>
        <dbReference type="SAM" id="Phobius"/>
    </source>
</evidence>
<dbReference type="Proteomes" id="UP001189429">
    <property type="component" value="Unassembled WGS sequence"/>
</dbReference>